<dbReference type="InterPro" id="IPR001509">
    <property type="entry name" value="Epimerase_deHydtase"/>
</dbReference>
<feature type="domain" description="NAD-dependent epimerase/dehydratase" evidence="1">
    <location>
        <begin position="3"/>
        <end position="196"/>
    </location>
</feature>
<evidence type="ECO:0000313" key="2">
    <source>
        <dbReference type="EMBL" id="URW76880.1"/>
    </source>
</evidence>
<organism evidence="2 3">
    <name type="scientific">Sphingomonas donggukensis</name>
    <dbReference type="NCBI Taxonomy" id="2949093"/>
    <lineage>
        <taxon>Bacteria</taxon>
        <taxon>Pseudomonadati</taxon>
        <taxon>Pseudomonadota</taxon>
        <taxon>Alphaproteobacteria</taxon>
        <taxon>Sphingomonadales</taxon>
        <taxon>Sphingomonadaceae</taxon>
        <taxon>Sphingomonas</taxon>
    </lineage>
</organism>
<dbReference type="SUPFAM" id="SSF51735">
    <property type="entry name" value="NAD(P)-binding Rossmann-fold domains"/>
    <property type="match status" value="1"/>
</dbReference>
<dbReference type="RefSeq" id="WP_250754648.1">
    <property type="nucleotide sequence ID" value="NZ_CP098401.1"/>
</dbReference>
<dbReference type="Gene3D" id="3.40.50.720">
    <property type="entry name" value="NAD(P)-binding Rossmann-like Domain"/>
    <property type="match status" value="1"/>
</dbReference>
<dbReference type="Proteomes" id="UP001055580">
    <property type="component" value="Chromosome"/>
</dbReference>
<dbReference type="PANTHER" id="PTHR48079">
    <property type="entry name" value="PROTEIN YEEZ"/>
    <property type="match status" value="1"/>
</dbReference>
<sequence>MRIAVTGATGFVGTRLLALAREGGVAVSALTRRPRDDAEGVTWVEGALDDAAALLRLATGADAVVHVAGVVNAPDRAGFVAGNVEGTRNILSAARDAGVARFVHVSSLAAREPGLSEYGATKADAEGLVEGSGLAWDMVRPPAIYGPGDREMLDLFRIARLGVALLPPGGRMSAIHVDDLSRLLLTLAKAPAAHRIYEVDDGRAGGWSHAAFARAIGDALGKRVRPIALPRRLLNLGARVDSLVRGTGAKLTPDRVSYFCHPDWVADPLKRPPPDLWHPAIATPDGLAATAAWYRANGLL</sequence>
<protein>
    <submittedName>
        <fullName evidence="2">NAD(P)H-binding protein</fullName>
    </submittedName>
</protein>
<keyword evidence="3" id="KW-1185">Reference proteome</keyword>
<dbReference type="EMBL" id="CP098401">
    <property type="protein sequence ID" value="URW76880.1"/>
    <property type="molecule type" value="Genomic_DNA"/>
</dbReference>
<evidence type="ECO:0000259" key="1">
    <source>
        <dbReference type="Pfam" id="PF01370"/>
    </source>
</evidence>
<reference evidence="2" key="1">
    <citation type="submission" date="2022-05" db="EMBL/GenBank/DDBJ databases">
        <title>Sphingomonas sp. strain RMG20 Genome sequencing and assembly.</title>
        <authorList>
            <person name="Kim I."/>
        </authorList>
    </citation>
    <scope>NUCLEOTIDE SEQUENCE</scope>
    <source>
        <strain evidence="2">RMG20</strain>
    </source>
</reference>
<dbReference type="InterPro" id="IPR036291">
    <property type="entry name" value="NAD(P)-bd_dom_sf"/>
</dbReference>
<name>A0ABY4TWU9_9SPHN</name>
<dbReference type="PANTHER" id="PTHR48079:SF6">
    <property type="entry name" value="NAD(P)-BINDING DOMAIN-CONTAINING PROTEIN-RELATED"/>
    <property type="match status" value="1"/>
</dbReference>
<gene>
    <name evidence="2" type="ORF">M9980_06715</name>
</gene>
<proteinExistence type="predicted"/>
<accession>A0ABY4TWU9</accession>
<dbReference type="InterPro" id="IPR051783">
    <property type="entry name" value="NAD(P)-dependent_oxidoreduct"/>
</dbReference>
<dbReference type="Pfam" id="PF01370">
    <property type="entry name" value="Epimerase"/>
    <property type="match status" value="1"/>
</dbReference>
<evidence type="ECO:0000313" key="3">
    <source>
        <dbReference type="Proteomes" id="UP001055580"/>
    </source>
</evidence>